<dbReference type="SUPFAM" id="SSF48452">
    <property type="entry name" value="TPR-like"/>
    <property type="match status" value="1"/>
</dbReference>
<keyword evidence="4" id="KW-1185">Reference proteome</keyword>
<dbReference type="Gene3D" id="3.40.50.300">
    <property type="entry name" value="P-loop containing nucleotide triphosphate hydrolases"/>
    <property type="match status" value="1"/>
</dbReference>
<dbReference type="Pfam" id="PF13181">
    <property type="entry name" value="TPR_8"/>
    <property type="match status" value="1"/>
</dbReference>
<dbReference type="PANTHER" id="PTHR45641">
    <property type="entry name" value="TETRATRICOPEPTIDE REPEAT PROTEIN (AFU_ORTHOLOGUE AFUA_6G03870)"/>
    <property type="match status" value="1"/>
</dbReference>
<dbReference type="SMART" id="SM00028">
    <property type="entry name" value="TPR"/>
    <property type="match status" value="4"/>
</dbReference>
<dbReference type="PANTHER" id="PTHR45641:SF19">
    <property type="entry name" value="NEPHROCYSTIN-3"/>
    <property type="match status" value="1"/>
</dbReference>
<dbReference type="OrthoDB" id="4196780at2759"/>
<organism evidence="3 4">
    <name type="scientific">Aspergillus terreus</name>
    <dbReference type="NCBI Taxonomy" id="33178"/>
    <lineage>
        <taxon>Eukaryota</taxon>
        <taxon>Fungi</taxon>
        <taxon>Dikarya</taxon>
        <taxon>Ascomycota</taxon>
        <taxon>Pezizomycotina</taxon>
        <taxon>Eurotiomycetes</taxon>
        <taxon>Eurotiomycetidae</taxon>
        <taxon>Eurotiales</taxon>
        <taxon>Aspergillaceae</taxon>
        <taxon>Aspergillus</taxon>
        <taxon>Aspergillus subgen. Circumdati</taxon>
    </lineage>
</organism>
<evidence type="ECO:0000313" key="3">
    <source>
        <dbReference type="EMBL" id="GFF12055.1"/>
    </source>
</evidence>
<protein>
    <submittedName>
        <fullName evidence="3">Tetratricopeptide repeat protein</fullName>
    </submittedName>
</protein>
<dbReference type="SUPFAM" id="SSF52540">
    <property type="entry name" value="P-loop containing nucleoside triphosphate hydrolases"/>
    <property type="match status" value="1"/>
</dbReference>
<keyword evidence="2" id="KW-0802">TPR repeat</keyword>
<evidence type="ECO:0000256" key="2">
    <source>
        <dbReference type="ARBA" id="ARBA00022803"/>
    </source>
</evidence>
<evidence type="ECO:0000313" key="4">
    <source>
        <dbReference type="Proteomes" id="UP000452235"/>
    </source>
</evidence>
<evidence type="ECO:0000256" key="1">
    <source>
        <dbReference type="ARBA" id="ARBA00022737"/>
    </source>
</evidence>
<dbReference type="InterPro" id="IPR019734">
    <property type="entry name" value="TPR_rpt"/>
</dbReference>
<accession>A0A5M3YQE3</accession>
<dbReference type="PROSITE" id="PS50005">
    <property type="entry name" value="TPR"/>
    <property type="match status" value="1"/>
</dbReference>
<comment type="caution">
    <text evidence="3">The sequence shown here is derived from an EMBL/GenBank/DDBJ whole genome shotgun (WGS) entry which is preliminary data.</text>
</comment>
<dbReference type="EMBL" id="BLJY01000001">
    <property type="protein sequence ID" value="GFF12055.1"/>
    <property type="molecule type" value="Genomic_DNA"/>
</dbReference>
<dbReference type="AlphaFoldDB" id="A0A5M3YQE3"/>
<keyword evidence="1" id="KW-0677">Repeat</keyword>
<gene>
    <name evidence="3" type="ORF">ATEIFO6365_0001027800</name>
</gene>
<sequence length="436" mass="49652">MRKLFISTTAQPAVLYLHGLPGIGKTQLAAQYCRQYEAEYTYILWIEADTTTNFLNSCLKHTMQLKIDGVEPKGDSLTNACLLISWIQSIESRELFYRIIGSHKAVNHSQEMNDLLAEWQGVPLALNHIGRYINRLRLDLPRFVTMYTTNYKRIYYMQHTDEYPHSIATAFAIQHLDQSSKALLQAFCFLDPNGIPEDLIPSSIDKGNGFNTIIDHIEYMFERGMFSQAEPLLTLAQGACPEEFDPLTRATLLFNLAGIRFECNRVHESLDLCKRALDLRSQHLAADDPVLGNTYFSLGIIYMESGDLRESLSHNLKALEIQESSQRHDGSPVAWAQANLGLCYWKMGKLELASEWLGKAQQCFGMENKWSQKYGQVLYYIGNLRLSQNRYEEARAAHEQSLKIAGSITPGHFKTGLGFHKMATFFHDEGDHEMAM</sequence>
<dbReference type="InterPro" id="IPR011990">
    <property type="entry name" value="TPR-like_helical_dom_sf"/>
</dbReference>
<name>A0A5M3YQE3_ASPTE</name>
<dbReference type="Proteomes" id="UP000452235">
    <property type="component" value="Unassembled WGS sequence"/>
</dbReference>
<dbReference type="InterPro" id="IPR027417">
    <property type="entry name" value="P-loop_NTPase"/>
</dbReference>
<dbReference type="Pfam" id="PF13424">
    <property type="entry name" value="TPR_12"/>
    <property type="match status" value="1"/>
</dbReference>
<dbReference type="Gene3D" id="1.25.40.10">
    <property type="entry name" value="Tetratricopeptide repeat domain"/>
    <property type="match status" value="2"/>
</dbReference>
<reference evidence="3 4" key="1">
    <citation type="submission" date="2020-01" db="EMBL/GenBank/DDBJ databases">
        <title>Aspergillus terreus IFO 6365 whole genome shotgun sequence.</title>
        <authorList>
            <person name="Kanamasa S."/>
            <person name="Takahashi H."/>
        </authorList>
    </citation>
    <scope>NUCLEOTIDE SEQUENCE [LARGE SCALE GENOMIC DNA]</scope>
    <source>
        <strain evidence="3 4">IFO 6365</strain>
    </source>
</reference>
<proteinExistence type="predicted"/>